<dbReference type="PANTHER" id="PTHR16092:SF29">
    <property type="entry name" value="EXPRESSED PROTEIN"/>
    <property type="match status" value="1"/>
</dbReference>
<evidence type="ECO:0000256" key="4">
    <source>
        <dbReference type="ARBA" id="ARBA00023054"/>
    </source>
</evidence>
<dbReference type="GO" id="GO:0005546">
    <property type="term" value="F:phosphatidylinositol-4,5-bisphosphate binding"/>
    <property type="evidence" value="ECO:0007669"/>
    <property type="project" value="TreeGrafter"/>
</dbReference>
<dbReference type="Proteomes" id="UP000008022">
    <property type="component" value="Unassembled WGS sequence"/>
</dbReference>
<dbReference type="InterPro" id="IPR048628">
    <property type="entry name" value="Sec3_C"/>
</dbReference>
<keyword evidence="2" id="KW-0813">Transport</keyword>
<feature type="domain" description="Exocyst complex component Sec3 PIP2-binding N-terminal" evidence="5">
    <location>
        <begin position="52"/>
        <end position="150"/>
    </location>
</feature>
<reference evidence="6" key="2">
    <citation type="submission" date="2015-06" db="UniProtKB">
        <authorList>
            <consortium name="EnsemblPlants"/>
        </authorList>
    </citation>
    <scope>IDENTIFICATION</scope>
</reference>
<dbReference type="GO" id="GO:0006893">
    <property type="term" value="P:Golgi to plasma membrane transport"/>
    <property type="evidence" value="ECO:0007669"/>
    <property type="project" value="TreeGrafter"/>
</dbReference>
<sequence length="907" mass="102951">MARSSADDMELKRSCEAGILSKEKDRETVVMSMRVAKGRGVWGKAGKLASRHMAKPRVLAVTTKKKGQRTKAFVRVLKYSNGGVLEPAKVYKMKHLSKVEVVPNDPSGCTFLLGFDNLRSQSVSPPQWTMRNKDDRNRFLMCILNMCKEIYGAIPKVVGMDVVEMAMWAKVRKGSVAPNSNFIWLARCSRVSRHSSQIPPTQQQAMAASAHLPGRDKRLGGGAVDNTTVKVTQVSTKDGPIESLVGEADSQVAIQKDLVLQTEDEDTEALLDTYIMAIGEAEAFSERMKRELVALESANVYALMETETVIEEVLEGLEIASICVEDFDEWLGIFNVKLRHMREDIQSIEWRNNKLELQSDSNVALIDELDKMLVLLQIPPEYEASLTGGSFDEGNMVKNIEACEWLTSAIKNLEASNLDPIYVREKRAEFVLLKCTFVRRASEFLRNYFPSLIDFMLNDKGNFSQRGQLQRPDHADMRYKCRTYARLLQFIKNLDKSCLMPLRKSYCHSLNLLIRREAREFSSELRAGSKASKSSTPLFEGPASANQSISITDTTADAYCKMITSSFFAHFMCFDVAALAPSDGSDNNNPVAVSEPPGSSAKPINSSAELGVLNQFLQELLDGIQEDFYAIVDWAFKLDPLSCISMHGITDRYLSGQKAEFVDDACYQIEKYERNVRQIGVVPYIPRFSQLAARMEQYINGSRDLVDQAYTKIVTIMFVTLEKIAQVEPKYVDIVLLENYAAFQHSLYDLANVVPTLAKYYHQASEAYEQACSRHINLVIYIHFEKLFQFARKIEELMYNMSPEEIPFQVGMSKVDFRKMLKSSLSGLDKTINAMYRKLQKNITAEELLPSLWDKCKKEFLDKYATFLKLISKIYPSETGAWRRAEEKRQQSMLYILVERKRARRRS</sequence>
<dbReference type="SMART" id="SM01313">
    <property type="entry name" value="Sec3-PIP2_bind"/>
    <property type="match status" value="1"/>
</dbReference>
<accession>A0A0E0R6Z1</accession>
<dbReference type="Pfam" id="PF20654">
    <property type="entry name" value="Sec3_C-term"/>
    <property type="match status" value="1"/>
</dbReference>
<evidence type="ECO:0000259" key="5">
    <source>
        <dbReference type="SMART" id="SM01313"/>
    </source>
</evidence>
<protein>
    <recommendedName>
        <fullName evidence="5">Exocyst complex component Sec3 PIP2-binding N-terminal domain-containing protein</fullName>
    </recommendedName>
</protein>
<dbReference type="STRING" id="4529.A0A0E0R6Z1"/>
<name>A0A0E0R6Z1_ORYRU</name>
<dbReference type="OMA" id="ADAYCKM"/>
<organism evidence="6 7">
    <name type="scientific">Oryza rufipogon</name>
    <name type="common">Brownbeard rice</name>
    <name type="synonym">Asian wild rice</name>
    <dbReference type="NCBI Taxonomy" id="4529"/>
    <lineage>
        <taxon>Eukaryota</taxon>
        <taxon>Viridiplantae</taxon>
        <taxon>Streptophyta</taxon>
        <taxon>Embryophyta</taxon>
        <taxon>Tracheophyta</taxon>
        <taxon>Spermatophyta</taxon>
        <taxon>Magnoliopsida</taxon>
        <taxon>Liliopsida</taxon>
        <taxon>Poales</taxon>
        <taxon>Poaceae</taxon>
        <taxon>BOP clade</taxon>
        <taxon>Oryzoideae</taxon>
        <taxon>Oryzeae</taxon>
        <taxon>Oryzinae</taxon>
        <taxon>Oryza</taxon>
    </lineage>
</organism>
<dbReference type="Gramene" id="ORUFI11G10170.5">
    <property type="protein sequence ID" value="ORUFI11G10170.5"/>
    <property type="gene ID" value="ORUFI11G10170"/>
</dbReference>
<dbReference type="InterPro" id="IPR019160">
    <property type="entry name" value="Sec3_CC"/>
</dbReference>
<reference evidence="7" key="1">
    <citation type="submission" date="2013-06" db="EMBL/GenBank/DDBJ databases">
        <authorList>
            <person name="Zhao Q."/>
        </authorList>
    </citation>
    <scope>NUCLEOTIDE SEQUENCE</scope>
    <source>
        <strain evidence="7">cv. W1943</strain>
    </source>
</reference>
<dbReference type="eggNOG" id="KOG2148">
    <property type="taxonomic scope" value="Eukaryota"/>
</dbReference>
<keyword evidence="3" id="KW-0268">Exocytosis</keyword>
<keyword evidence="4" id="KW-0175">Coiled coil</keyword>
<dbReference type="EnsemblPlants" id="ORUFI11G10170.5">
    <property type="protein sequence ID" value="ORUFI11G10170.5"/>
    <property type="gene ID" value="ORUFI11G10170"/>
</dbReference>
<evidence type="ECO:0000313" key="6">
    <source>
        <dbReference type="EnsemblPlants" id="ORUFI11G10170.5"/>
    </source>
</evidence>
<proteinExistence type="inferred from homology"/>
<evidence type="ECO:0000256" key="3">
    <source>
        <dbReference type="ARBA" id="ARBA00022483"/>
    </source>
</evidence>
<evidence type="ECO:0000256" key="1">
    <source>
        <dbReference type="ARBA" id="ARBA00006518"/>
    </source>
</evidence>
<dbReference type="AlphaFoldDB" id="A0A0E0R6Z1"/>
<dbReference type="GO" id="GO:0000145">
    <property type="term" value="C:exocyst"/>
    <property type="evidence" value="ECO:0007669"/>
    <property type="project" value="InterPro"/>
</dbReference>
<comment type="similarity">
    <text evidence="1">Belongs to the SEC3 family.</text>
</comment>
<keyword evidence="7" id="KW-1185">Reference proteome</keyword>
<evidence type="ECO:0000313" key="7">
    <source>
        <dbReference type="Proteomes" id="UP000008022"/>
    </source>
</evidence>
<dbReference type="Pfam" id="PF09763">
    <property type="entry name" value="Sec3_CC"/>
    <property type="match status" value="1"/>
</dbReference>
<dbReference type="GO" id="GO:0005886">
    <property type="term" value="C:plasma membrane"/>
    <property type="evidence" value="ECO:0007669"/>
    <property type="project" value="TreeGrafter"/>
</dbReference>
<dbReference type="InterPro" id="IPR028258">
    <property type="entry name" value="Sec3-PIP2_bind"/>
</dbReference>
<evidence type="ECO:0000256" key="2">
    <source>
        <dbReference type="ARBA" id="ARBA00022448"/>
    </source>
</evidence>
<dbReference type="PANTHER" id="PTHR16092">
    <property type="entry name" value="SEC3/SYNTAXIN-RELATED"/>
    <property type="match status" value="1"/>
</dbReference>
<dbReference type="Pfam" id="PF15277">
    <property type="entry name" value="Sec3-PIP2_bind"/>
    <property type="match status" value="1"/>
</dbReference>
<dbReference type="GO" id="GO:0006887">
    <property type="term" value="P:exocytosis"/>
    <property type="evidence" value="ECO:0007669"/>
    <property type="project" value="UniProtKB-KW"/>
</dbReference>